<evidence type="ECO:0000256" key="9">
    <source>
        <dbReference type="PROSITE-ProRule" id="PRU00703"/>
    </source>
</evidence>
<gene>
    <name evidence="12" type="primary">yoaE</name>
    <name evidence="12" type="ORF">QVM81_13695</name>
</gene>
<dbReference type="Gene3D" id="3.10.580.10">
    <property type="entry name" value="CBS-domain"/>
    <property type="match status" value="1"/>
</dbReference>
<feature type="transmembrane region" description="Helical" evidence="10">
    <location>
        <begin position="213"/>
        <end position="231"/>
    </location>
</feature>
<dbReference type="CDD" id="cd04590">
    <property type="entry name" value="CBS_pair_CorC_HlyC_assoc"/>
    <property type="match status" value="1"/>
</dbReference>
<comment type="caution">
    <text evidence="12">The sequence shown here is derived from an EMBL/GenBank/DDBJ whole genome shotgun (WGS) entry which is preliminary data.</text>
</comment>
<evidence type="ECO:0000256" key="6">
    <source>
        <dbReference type="ARBA" id="ARBA00022989"/>
    </source>
</evidence>
<dbReference type="Gene3D" id="3.30.465.10">
    <property type="match status" value="1"/>
</dbReference>
<keyword evidence="8 10" id="KW-0472">Membrane</keyword>
<keyword evidence="4 10" id="KW-0812">Transmembrane</keyword>
<feature type="transmembrane region" description="Helical" evidence="10">
    <location>
        <begin position="184"/>
        <end position="207"/>
    </location>
</feature>
<feature type="domain" description="CBS" evidence="11">
    <location>
        <begin position="304"/>
        <end position="364"/>
    </location>
</feature>
<evidence type="ECO:0000256" key="5">
    <source>
        <dbReference type="ARBA" id="ARBA00022737"/>
    </source>
</evidence>
<dbReference type="SMART" id="SM01091">
    <property type="entry name" value="CorC_HlyC"/>
    <property type="match status" value="1"/>
</dbReference>
<keyword evidence="7 9" id="KW-0129">CBS domain</keyword>
<dbReference type="InterPro" id="IPR036318">
    <property type="entry name" value="FAD-bd_PCMH-like_sf"/>
</dbReference>
<reference evidence="12 13" key="1">
    <citation type="submission" date="2023-06" db="EMBL/GenBank/DDBJ databases">
        <title>Genome characterization of Enterobacterales and Pseudomonas spp isolates with different phenotypes to cefepime-taniborbactam.</title>
        <authorList>
            <person name="Hernandez-Garcia M."/>
            <person name="Garcia-Castillo M."/>
            <person name="Ruiz-Garbajosa P."/>
            <person name="Canton R."/>
        </authorList>
    </citation>
    <scope>NUCLEOTIDE SEQUENCE [LARGE SCALE GENOMIC DNA]</scope>
    <source>
        <strain evidence="12 13">A003</strain>
    </source>
</reference>
<proteinExistence type="inferred from homology"/>
<keyword evidence="5" id="KW-0677">Repeat</keyword>
<evidence type="ECO:0000313" key="12">
    <source>
        <dbReference type="EMBL" id="MEZ4052634.1"/>
    </source>
</evidence>
<accession>A0ABV4JGE7</accession>
<keyword evidence="13" id="KW-1185">Reference proteome</keyword>
<dbReference type="SUPFAM" id="SSF56176">
    <property type="entry name" value="FAD-binding/transporter-associated domain-like"/>
    <property type="match status" value="1"/>
</dbReference>
<dbReference type="InterPro" id="IPR000644">
    <property type="entry name" value="CBS_dom"/>
</dbReference>
<evidence type="ECO:0000256" key="1">
    <source>
        <dbReference type="ARBA" id="ARBA00004651"/>
    </source>
</evidence>
<feature type="domain" description="CBS" evidence="11">
    <location>
        <begin position="368"/>
        <end position="427"/>
    </location>
</feature>
<comment type="subcellular location">
    <subcellularLocation>
        <location evidence="1">Cell membrane</location>
        <topology evidence="1">Multi-pass membrane protein</topology>
    </subcellularLocation>
</comment>
<dbReference type="InterPro" id="IPR016169">
    <property type="entry name" value="FAD-bd_PCMH_sub2"/>
</dbReference>
<dbReference type="Pfam" id="PF03471">
    <property type="entry name" value="CorC_HlyC"/>
    <property type="match status" value="1"/>
</dbReference>
<dbReference type="RefSeq" id="WP_047716196.1">
    <property type="nucleotide sequence ID" value="NZ_CBCYLN010000019.1"/>
</dbReference>
<evidence type="ECO:0000256" key="3">
    <source>
        <dbReference type="ARBA" id="ARBA00022475"/>
    </source>
</evidence>
<keyword evidence="3" id="KW-1003">Cell membrane</keyword>
<sequence length="519" mass="56780">MEFLMDPSIWVGLLTLVVLEIVLGIDNLVFIAILADKLPPKQRDKARLIGLSLALVMRLGLLSVISWMVTLTKPLFSVMDYTFSGRDLIMLIGGIFLLFKATTELHERLENRQHDDGHGKGYASFWVVVLQIVVLDAVFSLDAVITAVGMVNHLPVMMAAVVIAMAVMLLASKPLTRFVNQHPTVVVLCLSFLLMIGLSLVAEGFGFHIPKGYLYAAIGFSILIELFNQIARRNFIKQQSNQPLRARTADAILRLMGGRRQVNVQSDAENHNPVPVPEGAFVEQERYMINGVLSLASRSLRGIMTPRGEISWVDANLSVDEIRQQLLSSPHSLFPVCRGELDEIIGVVRAKEMLVALEEGVNVEAVAAASPAIVVPETLDPINLLGVLRRARGSFVIVTNEFGVVQGLVTPLDVLEAIAGEFPDADETPEIVADGEGWLVKGTTDLHALSHTLGLENVINDEEDIATVAGLVIAVNGQIPRVGDVIELSPLHITIVEANDYRVDMVRIVKEQSAHDEDE</sequence>
<dbReference type="PANTHER" id="PTHR22777">
    <property type="entry name" value="HEMOLYSIN-RELATED"/>
    <property type="match status" value="1"/>
</dbReference>
<dbReference type="InterPro" id="IPR005170">
    <property type="entry name" value="Transptr-assoc_dom"/>
</dbReference>
<dbReference type="SUPFAM" id="SSF54631">
    <property type="entry name" value="CBS-domain pair"/>
    <property type="match status" value="1"/>
</dbReference>
<dbReference type="Proteomes" id="UP001567731">
    <property type="component" value="Unassembled WGS sequence"/>
</dbReference>
<evidence type="ECO:0000256" key="4">
    <source>
        <dbReference type="ARBA" id="ARBA00022692"/>
    </source>
</evidence>
<feature type="transmembrane region" description="Helical" evidence="10">
    <location>
        <begin position="12"/>
        <end position="36"/>
    </location>
</feature>
<feature type="transmembrane region" description="Helical" evidence="10">
    <location>
        <begin position="81"/>
        <end position="101"/>
    </location>
</feature>
<feature type="transmembrane region" description="Helical" evidence="10">
    <location>
        <begin position="154"/>
        <end position="172"/>
    </location>
</feature>
<dbReference type="InterPro" id="IPR005496">
    <property type="entry name" value="Integral_membrane_TerC"/>
</dbReference>
<dbReference type="InterPro" id="IPR046342">
    <property type="entry name" value="CBS_dom_sf"/>
</dbReference>
<feature type="transmembrane region" description="Helical" evidence="10">
    <location>
        <begin position="48"/>
        <end position="69"/>
    </location>
</feature>
<dbReference type="Pfam" id="PF03741">
    <property type="entry name" value="TerC"/>
    <property type="match status" value="1"/>
</dbReference>
<evidence type="ECO:0000256" key="7">
    <source>
        <dbReference type="ARBA" id="ARBA00023122"/>
    </source>
</evidence>
<dbReference type="EMBL" id="JAUEHC010000022">
    <property type="protein sequence ID" value="MEZ4052634.1"/>
    <property type="molecule type" value="Genomic_DNA"/>
</dbReference>
<evidence type="ECO:0000313" key="13">
    <source>
        <dbReference type="Proteomes" id="UP001567731"/>
    </source>
</evidence>
<evidence type="ECO:0000256" key="10">
    <source>
        <dbReference type="SAM" id="Phobius"/>
    </source>
</evidence>
<comment type="similarity">
    <text evidence="2">Belongs to the UPF0053 family.</text>
</comment>
<dbReference type="Pfam" id="PF00571">
    <property type="entry name" value="CBS"/>
    <property type="match status" value="1"/>
</dbReference>
<keyword evidence="6 10" id="KW-1133">Transmembrane helix</keyword>
<organism evidence="12 13">
    <name type="scientific">Enterobacter rongchengensis</name>
    <dbReference type="NCBI Taxonomy" id="3030999"/>
    <lineage>
        <taxon>Bacteria</taxon>
        <taxon>Pseudomonadati</taxon>
        <taxon>Pseudomonadota</taxon>
        <taxon>Gammaproteobacteria</taxon>
        <taxon>Enterobacterales</taxon>
        <taxon>Enterobacteriaceae</taxon>
        <taxon>Enterobacter</taxon>
    </lineage>
</organism>
<dbReference type="InterPro" id="IPR044751">
    <property type="entry name" value="Ion_transp-like_CBS"/>
</dbReference>
<evidence type="ECO:0000259" key="11">
    <source>
        <dbReference type="PROSITE" id="PS51371"/>
    </source>
</evidence>
<dbReference type="PANTHER" id="PTHR22777:SF15">
    <property type="entry name" value="UPF0053 INNER MEMBRANE PROTEIN YOAE"/>
    <property type="match status" value="1"/>
</dbReference>
<protein>
    <submittedName>
        <fullName evidence="12">CNNM family cation transport protein YoaE</fullName>
    </submittedName>
</protein>
<feature type="transmembrane region" description="Helical" evidence="10">
    <location>
        <begin position="122"/>
        <end position="148"/>
    </location>
</feature>
<dbReference type="PROSITE" id="PS51371">
    <property type="entry name" value="CBS"/>
    <property type="match status" value="2"/>
</dbReference>
<evidence type="ECO:0000256" key="2">
    <source>
        <dbReference type="ARBA" id="ARBA00006337"/>
    </source>
</evidence>
<evidence type="ECO:0000256" key="8">
    <source>
        <dbReference type="ARBA" id="ARBA00023136"/>
    </source>
</evidence>
<name>A0ABV4JGE7_9ENTR</name>